<reference evidence="7 8" key="1">
    <citation type="submission" date="2019-04" db="EMBL/GenBank/DDBJ databases">
        <title>An improved genome assembly and genetic linkage map for asparagus bean, Vigna unguiculata ssp. sesquipedialis.</title>
        <authorList>
            <person name="Xia Q."/>
            <person name="Zhang R."/>
            <person name="Dong Y."/>
        </authorList>
    </citation>
    <scope>NUCLEOTIDE SEQUENCE [LARGE SCALE GENOMIC DNA]</scope>
    <source>
        <tissue evidence="7">Leaf</tissue>
    </source>
</reference>
<dbReference type="SUPFAM" id="SSF54001">
    <property type="entry name" value="Cysteine proteinases"/>
    <property type="match status" value="1"/>
</dbReference>
<dbReference type="Proteomes" id="UP000501690">
    <property type="component" value="Linkage Group LG10"/>
</dbReference>
<gene>
    <name evidence="7" type="ORF">DEO72_LG10g2557</name>
</gene>
<comment type="similarity">
    <text evidence="1">Belongs to the peptidase C48 family.</text>
</comment>
<dbReference type="InterPro" id="IPR038765">
    <property type="entry name" value="Papain-like_cys_pep_sf"/>
</dbReference>
<dbReference type="AlphaFoldDB" id="A0A4D6NF23"/>
<evidence type="ECO:0000256" key="5">
    <source>
        <dbReference type="SAM" id="MobiDB-lite"/>
    </source>
</evidence>
<protein>
    <submittedName>
        <fullName evidence="7">Ulp1 protease family</fullName>
    </submittedName>
</protein>
<evidence type="ECO:0000256" key="4">
    <source>
        <dbReference type="SAM" id="Coils"/>
    </source>
</evidence>
<evidence type="ECO:0000256" key="3">
    <source>
        <dbReference type="ARBA" id="ARBA00022801"/>
    </source>
</evidence>
<keyword evidence="2 7" id="KW-0645">Protease</keyword>
<keyword evidence="4" id="KW-0175">Coiled coil</keyword>
<proteinExistence type="inferred from homology"/>
<feature type="coiled-coil region" evidence="4">
    <location>
        <begin position="230"/>
        <end position="257"/>
    </location>
</feature>
<sequence length="504" mass="58584">MSSKRECKCIPEASNKGKKKKVVKNADKATPFRWCLEVDNALEINCPLLREVLRRWVPQGEYIRVGSLFEKKPITLRDIINKIKNLVVSDDDVDNAYNLENLSDYNWAESVHSFLISALNRGCKVVREKINTRSLNLARSIVVVQVWAARRLGLEDVEGEVQFPRFLRWPSVKIRTPNFESTFEKNKIGFGWALTAEEKNNPIEQNVVHIEDQYNVQNDGIQGVSHSKQQVDLEEKFEKHERIILDMKEQIKKMRDEFFDAPELDSYAGKGNDVNEEEGCPSEQRKCDEGQGCPSHWKESPQPHQCEEDDLNDKPKSNHNGDDKAIKPNTEGQSNTLFIDKAKLYKDVTAVGCARTIYVHVNGEILRSDECPCFRPRGWIDNMSIMFAAYEFMYKQKRLTGKISRVIFNPFYTLLAPVIYAEHWWCYAFNCQTKEFFVLDSLAHKCRRRKQIDSHVVQNVEHLFWLLLNDKKQLKPTYEVHIEDVPEQPNLHDCGIMVLKYLEI</sequence>
<dbReference type="InterPro" id="IPR003653">
    <property type="entry name" value="Peptidase_C48_C"/>
</dbReference>
<accession>A0A4D6NF23</accession>
<dbReference type="EMBL" id="CP039354">
    <property type="protein sequence ID" value="QCE11324.1"/>
    <property type="molecule type" value="Genomic_DNA"/>
</dbReference>
<evidence type="ECO:0000256" key="2">
    <source>
        <dbReference type="ARBA" id="ARBA00022670"/>
    </source>
</evidence>
<dbReference type="Pfam" id="PF02902">
    <property type="entry name" value="Peptidase_C48"/>
    <property type="match status" value="1"/>
</dbReference>
<dbReference type="Gene3D" id="3.40.395.10">
    <property type="entry name" value="Adenoviral Proteinase, Chain A"/>
    <property type="match status" value="1"/>
</dbReference>
<organism evidence="7 8">
    <name type="scientific">Vigna unguiculata</name>
    <name type="common">Cowpea</name>
    <dbReference type="NCBI Taxonomy" id="3917"/>
    <lineage>
        <taxon>Eukaryota</taxon>
        <taxon>Viridiplantae</taxon>
        <taxon>Streptophyta</taxon>
        <taxon>Embryophyta</taxon>
        <taxon>Tracheophyta</taxon>
        <taxon>Spermatophyta</taxon>
        <taxon>Magnoliopsida</taxon>
        <taxon>eudicotyledons</taxon>
        <taxon>Gunneridae</taxon>
        <taxon>Pentapetalae</taxon>
        <taxon>rosids</taxon>
        <taxon>fabids</taxon>
        <taxon>Fabales</taxon>
        <taxon>Fabaceae</taxon>
        <taxon>Papilionoideae</taxon>
        <taxon>50 kb inversion clade</taxon>
        <taxon>NPAAA clade</taxon>
        <taxon>indigoferoid/millettioid clade</taxon>
        <taxon>Phaseoleae</taxon>
        <taxon>Vigna</taxon>
    </lineage>
</organism>
<evidence type="ECO:0000259" key="6">
    <source>
        <dbReference type="Pfam" id="PF02902"/>
    </source>
</evidence>
<feature type="domain" description="Ubiquitin-like protease family profile" evidence="6">
    <location>
        <begin position="413"/>
        <end position="504"/>
    </location>
</feature>
<feature type="region of interest" description="Disordered" evidence="5">
    <location>
        <begin position="263"/>
        <end position="331"/>
    </location>
</feature>
<evidence type="ECO:0000313" key="8">
    <source>
        <dbReference type="Proteomes" id="UP000501690"/>
    </source>
</evidence>
<keyword evidence="3" id="KW-0378">Hydrolase</keyword>
<feature type="compositionally biased region" description="Basic and acidic residues" evidence="5">
    <location>
        <begin position="312"/>
        <end position="326"/>
    </location>
</feature>
<evidence type="ECO:0000313" key="7">
    <source>
        <dbReference type="EMBL" id="QCE11324.1"/>
    </source>
</evidence>
<dbReference type="GO" id="GO:0008234">
    <property type="term" value="F:cysteine-type peptidase activity"/>
    <property type="evidence" value="ECO:0007669"/>
    <property type="project" value="InterPro"/>
</dbReference>
<dbReference type="GO" id="GO:0006508">
    <property type="term" value="P:proteolysis"/>
    <property type="evidence" value="ECO:0007669"/>
    <property type="project" value="UniProtKB-KW"/>
</dbReference>
<name>A0A4D6NF23_VIGUN</name>
<keyword evidence="8" id="KW-1185">Reference proteome</keyword>
<evidence type="ECO:0000256" key="1">
    <source>
        <dbReference type="ARBA" id="ARBA00005234"/>
    </source>
</evidence>